<sequence>MGQAIQGRRVVGLISGTSVDGVDAALVEITGTTDDLQITLLNGATYPYPEALRSQILAVCAGEPLSMAELAVLDDAIAAVFAEAAMQVQVGYPPADLIGSHGQTVYHRPPQPAHLKGKATPNRVSELGYSMQLGRGALIAYLTGITTVSNFRAADIAAAGQGAPMVPPVDAYLLRHDTLDRCVQNIGGIGNVTYLPAKAKSALLRGWDTGPGNSLLDLAVQRLSNGKFTFDRDGAWAAQGTPCQTLVQQWLQQDFFHQPPPKSTGRELFGVAYLEQCCQDAAPYQLSAADLLATLTELTAASIADSYQRFLPHLPDQVLLCGGGSRNAYLKQRLQANLESTQVGTTDDFGLSADFKEAIAFAVLAYWRYWDIPGNLPEVTGARRSVLLGEIHLGDQNTA</sequence>
<dbReference type="NCBIfam" id="NF007143">
    <property type="entry name" value="PRK09585.2-2"/>
    <property type="match status" value="1"/>
</dbReference>
<keyword evidence="2" id="KW-0119">Carbohydrate metabolism</keyword>
<gene>
    <name evidence="2" type="primary">anmK</name>
    <name evidence="3" type="ORF">HJG54_01055</name>
</gene>
<dbReference type="GO" id="GO:0005524">
    <property type="term" value="F:ATP binding"/>
    <property type="evidence" value="ECO:0007669"/>
    <property type="project" value="UniProtKB-UniRule"/>
</dbReference>
<comment type="pathway">
    <text evidence="2">Amino-sugar metabolism; 1,6-anhydro-N-acetylmuramate degradation.</text>
</comment>
<evidence type="ECO:0000313" key="3">
    <source>
        <dbReference type="EMBL" id="WNZ21595.1"/>
    </source>
</evidence>
<proteinExistence type="inferred from homology"/>
<dbReference type="PANTHER" id="PTHR30605:SF0">
    <property type="entry name" value="ANHYDRO-N-ACETYLMURAMIC ACID KINASE"/>
    <property type="match status" value="1"/>
</dbReference>
<evidence type="ECO:0000256" key="1">
    <source>
        <dbReference type="ARBA" id="ARBA00022777"/>
    </source>
</evidence>
<organism evidence="3">
    <name type="scientific">Leptolyngbya sp. NK1-12</name>
    <dbReference type="NCBI Taxonomy" id="2547451"/>
    <lineage>
        <taxon>Bacteria</taxon>
        <taxon>Bacillati</taxon>
        <taxon>Cyanobacteriota</taxon>
        <taxon>Cyanophyceae</taxon>
        <taxon>Leptolyngbyales</taxon>
        <taxon>Leptolyngbyaceae</taxon>
        <taxon>Leptolyngbya group</taxon>
        <taxon>Leptolyngbya</taxon>
    </lineage>
</organism>
<name>A0AA96WB08_9CYAN</name>
<dbReference type="NCBIfam" id="NF007148">
    <property type="entry name" value="PRK09585.3-2"/>
    <property type="match status" value="1"/>
</dbReference>
<dbReference type="HAMAP" id="MF_01270">
    <property type="entry name" value="AnhMurNAc_kinase"/>
    <property type="match status" value="1"/>
</dbReference>
<keyword evidence="1 2" id="KW-0418">Kinase</keyword>
<dbReference type="PANTHER" id="PTHR30605">
    <property type="entry name" value="ANHYDRO-N-ACETYLMURAMIC ACID KINASE"/>
    <property type="match status" value="1"/>
</dbReference>
<dbReference type="GO" id="GO:0009254">
    <property type="term" value="P:peptidoglycan turnover"/>
    <property type="evidence" value="ECO:0007669"/>
    <property type="project" value="UniProtKB-UniRule"/>
</dbReference>
<comment type="similarity">
    <text evidence="2">Belongs to the anhydro-N-acetylmuramic acid kinase family.</text>
</comment>
<accession>A0AA96WB08</accession>
<dbReference type="Gene3D" id="3.30.420.40">
    <property type="match status" value="2"/>
</dbReference>
<dbReference type="InterPro" id="IPR005338">
    <property type="entry name" value="Anhydro_N_Ac-Mur_kinase"/>
</dbReference>
<dbReference type="GO" id="GO:0006040">
    <property type="term" value="P:amino sugar metabolic process"/>
    <property type="evidence" value="ECO:0007669"/>
    <property type="project" value="InterPro"/>
</dbReference>
<keyword evidence="2" id="KW-0067">ATP-binding</keyword>
<dbReference type="GO" id="GO:0016773">
    <property type="term" value="F:phosphotransferase activity, alcohol group as acceptor"/>
    <property type="evidence" value="ECO:0007669"/>
    <property type="project" value="UniProtKB-UniRule"/>
</dbReference>
<keyword evidence="2" id="KW-0547">Nucleotide-binding</keyword>
<dbReference type="SUPFAM" id="SSF53067">
    <property type="entry name" value="Actin-like ATPase domain"/>
    <property type="match status" value="1"/>
</dbReference>
<comment type="catalytic activity">
    <reaction evidence="2">
        <text>1,6-anhydro-N-acetyl-beta-muramate + ATP + H2O = N-acetyl-D-muramate 6-phosphate + ADP + H(+)</text>
        <dbReference type="Rhea" id="RHEA:24952"/>
        <dbReference type="ChEBI" id="CHEBI:15377"/>
        <dbReference type="ChEBI" id="CHEBI:15378"/>
        <dbReference type="ChEBI" id="CHEBI:30616"/>
        <dbReference type="ChEBI" id="CHEBI:58690"/>
        <dbReference type="ChEBI" id="CHEBI:58722"/>
        <dbReference type="ChEBI" id="CHEBI:456216"/>
        <dbReference type="EC" id="2.7.1.170"/>
    </reaction>
</comment>
<dbReference type="EMBL" id="CP053586">
    <property type="protein sequence ID" value="WNZ21595.1"/>
    <property type="molecule type" value="Genomic_DNA"/>
</dbReference>
<dbReference type="InterPro" id="IPR043129">
    <property type="entry name" value="ATPase_NBD"/>
</dbReference>
<dbReference type="RefSeq" id="WP_316432850.1">
    <property type="nucleotide sequence ID" value="NZ_CP053586.1"/>
</dbReference>
<comment type="pathway">
    <text evidence="2">Cell wall biogenesis; peptidoglycan recycling.</text>
</comment>
<dbReference type="GO" id="GO:0016301">
    <property type="term" value="F:kinase activity"/>
    <property type="evidence" value="ECO:0007669"/>
    <property type="project" value="UniProtKB-KW"/>
</dbReference>
<reference evidence="3" key="1">
    <citation type="submission" date="2020-05" db="EMBL/GenBank/DDBJ databases">
        <authorList>
            <person name="Zhu T."/>
            <person name="Keshari N."/>
            <person name="Lu X."/>
        </authorList>
    </citation>
    <scope>NUCLEOTIDE SEQUENCE</scope>
    <source>
        <strain evidence="3">NK1-12</strain>
    </source>
</reference>
<comment type="function">
    <text evidence="2">Catalyzes the specific phosphorylation of 1,6-anhydro-N-acetylmuramic acid (anhMurNAc) with the simultaneous cleavage of the 1,6-anhydro ring, generating MurNAc-6-P. Is required for the utilization of anhMurNAc either imported from the medium or derived from its own cell wall murein, and thus plays a role in cell wall recycling.</text>
</comment>
<protein>
    <recommendedName>
        <fullName evidence="2">Anhydro-N-acetylmuramic acid kinase</fullName>
        <ecNumber evidence="2">2.7.1.170</ecNumber>
    </recommendedName>
    <alternativeName>
        <fullName evidence="2">AnhMurNAc kinase</fullName>
    </alternativeName>
</protein>
<evidence type="ECO:0000256" key="2">
    <source>
        <dbReference type="HAMAP-Rule" id="MF_01270"/>
    </source>
</evidence>
<dbReference type="AlphaFoldDB" id="A0AA96WB08"/>
<dbReference type="GO" id="GO:0097175">
    <property type="term" value="P:1,6-anhydro-N-acetyl-beta-muramic acid catabolic process"/>
    <property type="evidence" value="ECO:0007669"/>
    <property type="project" value="UniProtKB-UniRule"/>
</dbReference>
<keyword evidence="2 3" id="KW-0808">Transferase</keyword>
<dbReference type="EC" id="2.7.1.170" evidence="2"/>
<dbReference type="Pfam" id="PF03702">
    <property type="entry name" value="AnmK"/>
    <property type="match status" value="1"/>
</dbReference>
<dbReference type="CDD" id="cd24050">
    <property type="entry name" value="ASKHA_NBD_ANMK"/>
    <property type="match status" value="1"/>
</dbReference>
<feature type="binding site" evidence="2">
    <location>
        <begin position="16"/>
        <end position="23"/>
    </location>
    <ligand>
        <name>ATP</name>
        <dbReference type="ChEBI" id="CHEBI:30616"/>
    </ligand>
</feature>